<organism evidence="2 4">
    <name type="scientific">Mesorhizobium plurifarium</name>
    <dbReference type="NCBI Taxonomy" id="69974"/>
    <lineage>
        <taxon>Bacteria</taxon>
        <taxon>Pseudomonadati</taxon>
        <taxon>Pseudomonadota</taxon>
        <taxon>Alphaproteobacteria</taxon>
        <taxon>Hyphomicrobiales</taxon>
        <taxon>Phyllobacteriaceae</taxon>
        <taxon>Mesorhizobium</taxon>
    </lineage>
</organism>
<dbReference type="EMBL" id="CCNE01000065">
    <property type="protein sequence ID" value="CDX62190.1"/>
    <property type="molecule type" value="Genomic_DNA"/>
</dbReference>
<name>A0A090GW25_MESPL</name>
<reference evidence="3" key="1">
    <citation type="submission" date="2014-08" db="EMBL/GenBank/DDBJ databases">
        <authorList>
            <person name="Moulin L."/>
        </authorList>
    </citation>
    <scope>NUCLEOTIDE SEQUENCE [LARGE SCALE GENOMIC DNA]</scope>
</reference>
<evidence type="ECO:0000313" key="2">
    <source>
        <dbReference type="EMBL" id="CDX62190.1"/>
    </source>
</evidence>
<dbReference type="AlphaFoldDB" id="A0A090GW25"/>
<reference evidence="2 4" key="2">
    <citation type="submission" date="2014-08" db="EMBL/GenBank/DDBJ databases">
        <authorList>
            <person name="Moulin Lionel"/>
        </authorList>
    </citation>
    <scope>NUCLEOTIDE SEQUENCE [LARGE SCALE GENOMIC DNA]</scope>
</reference>
<accession>A0A090GW25</accession>
<proteinExistence type="predicted"/>
<evidence type="ECO:0000313" key="1">
    <source>
        <dbReference type="EMBL" id="CDX21772.1"/>
    </source>
</evidence>
<dbReference type="Proteomes" id="UP000046122">
    <property type="component" value="Unassembled WGS sequence"/>
</dbReference>
<dbReference type="EMBL" id="CCMZ01000032">
    <property type="protein sequence ID" value="CDX21772.1"/>
    <property type="molecule type" value="Genomic_DNA"/>
</dbReference>
<evidence type="ECO:0000313" key="4">
    <source>
        <dbReference type="Proteomes" id="UP000046122"/>
    </source>
</evidence>
<dbReference type="Proteomes" id="UP000045285">
    <property type="component" value="Unassembled WGS sequence"/>
</dbReference>
<gene>
    <name evidence="1" type="ORF">MPL3356_380126</name>
    <name evidence="2" type="ORF">MPL3365_70295</name>
</gene>
<sequence>MAEFRAFPTSGGPHCTYMLIRLNKQIFRWPACSFDPDFFWAQFGSAASAPGDDGFRSKRHPAHL</sequence>
<protein>
    <submittedName>
        <fullName evidence="2">Uncharacterized protein</fullName>
    </submittedName>
</protein>
<evidence type="ECO:0000313" key="3">
    <source>
        <dbReference type="Proteomes" id="UP000045285"/>
    </source>
</evidence>
<keyword evidence="3" id="KW-1185">Reference proteome</keyword>